<evidence type="ECO:0000313" key="3">
    <source>
        <dbReference type="Proteomes" id="UP000322822"/>
    </source>
</evidence>
<dbReference type="RefSeq" id="WP_150371643.1">
    <property type="nucleotide sequence ID" value="NZ_CP044065.1"/>
</dbReference>
<dbReference type="EMBL" id="CP044065">
    <property type="protein sequence ID" value="QET01579.1"/>
    <property type="molecule type" value="Genomic_DNA"/>
</dbReference>
<gene>
    <name evidence="2" type="ORF">FOB72_05665</name>
</gene>
<dbReference type="Proteomes" id="UP000322822">
    <property type="component" value="Chromosome 1"/>
</dbReference>
<sequence>MRPDAMRAALFALIVMVLAVLPTASHGEACLYETEAATDPYLCVPDDGILRARHARLPKAPGHYPIGKIEVAPGSVAYVSDEETFDGAIWALRGTLGESALQARGMTPASATVLAVFPAACFYRGTRLRSKRLCFPPGPLRTYTPDLFAFASSMRIPSQLTVNAFTDFRGRGAMATFRGSLDGKALQRADMLQRIRSVHVARMKPPPVLGPVVIPAGDAYDLASIFGPHMFPGNGNPYVMMLFDADPGRDIEVTYGARISVRMRKQSAVARMLDPIAPMASLPSDKRTRYYAFTMELRPGHTASVMVMQLSAEYALIGATPWLDVPWDEPVDAVLSVRNASFAKAVRLENLLFEVGPFHDRGVRAAHCERIALKQCHDAANDTTNDSANDSTTEPSQPIAPLPVPPTQTALPRSPLPLAPPPADALLLTNIGLNGNPMAVAAAQRACRIPLMSGRRPLGLPGKDYCVSRAMTIVTMYQVLYEDLWRLDAFTAVIDNILARGTTGLRTMDASAEQTLIEAVRWQTGPQDTRRAEALAAFHHANLVRAYSVARTMNMEGATAMGHAGETSASGICGGVKRSIAALRWAALGRYDLDLTRYAPMDVRPRVRRNGKWTEADDAFEVTEVQAGQMGRQRQVIDIAHTWQREYLLAMRPDALRTALADDCPDSDGYTVRDFLASTGLSAAMGIEAAVRDDDGEENVVMLVRYRGVPAAMLLGTIPRHGSLEAEITLMVSAPANVLPPHGDGAVRGAGSAALQAFLRYCQARGMTAVRVEAVTEPSATIHQRAGFRLLDDLAEVRTEPPV</sequence>
<dbReference type="InterPro" id="IPR016181">
    <property type="entry name" value="Acyl_CoA_acyltransferase"/>
</dbReference>
<protein>
    <submittedName>
        <fullName evidence="2">Uncharacterized protein</fullName>
    </submittedName>
</protein>
<feature type="compositionally biased region" description="Low complexity" evidence="1">
    <location>
        <begin position="381"/>
        <end position="393"/>
    </location>
</feature>
<evidence type="ECO:0000256" key="1">
    <source>
        <dbReference type="SAM" id="MobiDB-lite"/>
    </source>
</evidence>
<reference evidence="2 3" key="1">
    <citation type="submission" date="2019-09" db="EMBL/GenBank/DDBJ databases">
        <title>FDA dAtabase for Regulatory Grade micrObial Sequences (FDA-ARGOS): Supporting development and validation of Infectious Disease Dx tests.</title>
        <authorList>
            <person name="Sciortino C."/>
            <person name="Tallon L."/>
            <person name="Sadzewicz L."/>
            <person name="Vavikolanu K."/>
            <person name="Mehta A."/>
            <person name="Aluvathingal J."/>
            <person name="Nadendla S."/>
            <person name="Nandy P."/>
            <person name="Geyer C."/>
            <person name="Yan Y."/>
            <person name="Sichtig H."/>
        </authorList>
    </citation>
    <scope>NUCLEOTIDE SEQUENCE [LARGE SCALE GENOMIC DNA]</scope>
    <source>
        <strain evidence="2 3">FDAARGOS_664</strain>
    </source>
</reference>
<evidence type="ECO:0000313" key="2">
    <source>
        <dbReference type="EMBL" id="QET01579.1"/>
    </source>
</evidence>
<dbReference type="OrthoDB" id="8965558at2"/>
<dbReference type="SUPFAM" id="SSF55729">
    <property type="entry name" value="Acyl-CoA N-acyltransferases (Nat)"/>
    <property type="match status" value="1"/>
</dbReference>
<accession>A0A5P2H2G7</accession>
<dbReference type="Gene3D" id="3.40.630.30">
    <property type="match status" value="1"/>
</dbReference>
<name>A0A5P2H2G7_9BURK</name>
<feature type="region of interest" description="Disordered" evidence="1">
    <location>
        <begin position="381"/>
        <end position="412"/>
    </location>
</feature>
<dbReference type="AlphaFoldDB" id="A0A5P2H2G7"/>
<organism evidence="2 3">
    <name type="scientific">Cupriavidus pauculus</name>
    <dbReference type="NCBI Taxonomy" id="82633"/>
    <lineage>
        <taxon>Bacteria</taxon>
        <taxon>Pseudomonadati</taxon>
        <taxon>Pseudomonadota</taxon>
        <taxon>Betaproteobacteria</taxon>
        <taxon>Burkholderiales</taxon>
        <taxon>Burkholderiaceae</taxon>
        <taxon>Cupriavidus</taxon>
    </lineage>
</organism>
<proteinExistence type="predicted"/>